<comment type="caution">
    <text evidence="1">The sequence shown here is derived from an EMBL/GenBank/DDBJ whole genome shotgun (WGS) entry which is preliminary data.</text>
</comment>
<protein>
    <submittedName>
        <fullName evidence="1">Niemann-Pick type C- protein 1</fullName>
    </submittedName>
</protein>
<dbReference type="EMBL" id="JALBCA010000012">
    <property type="protein sequence ID" value="KAI2391361.1"/>
    <property type="molecule type" value="Genomic_DNA"/>
</dbReference>
<name>A0ACB8V4T3_9EURO</name>
<sequence length="1295" mass="142877">MLLSLTGGLLVGLAVVQRCFVVAEGETKLHEKGRCAIRGHCGKKSFFGGELPCADNGLAKEPEQKVRDKLVALCGRKWENGPVCCEDDQVSMILARLSQSILTDSNVPKIDALSSSLKLAQGIIASCPACKENFFNLFCTFTCSPDQSLFINVTEIEEVRGRLLVTELENVWSERYQSGFYNSCKDVKNGASGGKAMDFIGGGAKNYTQFLKFLGDKKLLGSPFQINFLTKPKGSIDQGMRALPEIIKSCNDTDGAFRCSCIDCPVVCPELPALASESPCHIGYLPCFSFAVILTYSVGLLIFLSGILCQIAFRKHRERKIERVRLLQDASPSDEEDEGDIIENAGCLTRPTRTYQLDSILDRVFNRLGRFCARFPAFTITTSLIVIGILSFGWLSFSVEQDPVKLWVSPTSAAAREKAFFDANFGPFYRAEQAFLVNDTHPNGPGPVLSYETLSWWFDVENRVKRMISLNKGLTLDNICFNPTGKACVIQSITGYFGGSFSNVDADNWQKQLRHCTESPGSSDCLPDFQQPLSPHMVLGGFEDTGDVLDARALIVTWVVNNGNPGTKVEANAIDWELSLQRVLQVVQEEAIERGLRVSFNAEISLEQELNKTTNTDARIVVISYLIMFIYASLALSSTTITWKSIFRNPANTLVQSKFSLGIVGILIVLMSVSASVGLFAALGVKVTLIIAEVIPFLVLAVGVDNIFLIVHEFERVNLSHPDEELDQRIARALGRMGPSILLSASTETIAFSMGVFVGMPAVKNFAVYAAGAVLINALLQITMFISLLSLNQKRVESLRVDCFPCLTVRKTTVGPIPGDQPFDHEEEGIIQLFIRKIYAPGLLTRKSRFLVLFVFSCLFAAGLALLPTLQLGLDQRIAIPSDSYLIQYFNDLYDYFGAGPPVYFVTRDVNVTARYHQQQLCGRFSTCDEYSLGFVLEQESKRPTVSYISGSAASWIDDFFYWLNPQKDCCVEDGKTCFEDRQPPWNISLFGMPEGQEFVRYANMWVQSPTTASCPLGGKAPYSNALVIDSKHVTTTATHFRASHTALRSQADFINAYASARRIANDISTRHNIDVFPYSKFYIFFDQYASIIRLTATLLGSAMAIIFILTALLLGSLATAAVVTLTVIMMVVDIMGTMAIVGVSLNAVSVVNLIICVGIGIEFCAHIARAFMFPSALLLDKAKGKFRQRTARAWVALVNVGGSVFSGITLTKLVGVCVLAFTRSKIFEIYYFRVWLTLIIFAATHGLIFLPVALSFFGGEGYIDPESDGSLEEDLAARRYRSLLPDNDYDSDDY</sequence>
<gene>
    <name evidence="1" type="primary">NCR1</name>
    <name evidence="1" type="ORF">LOY88_001185</name>
</gene>
<organism evidence="1">
    <name type="scientific">Ophidiomyces ophidiicola</name>
    <dbReference type="NCBI Taxonomy" id="1387563"/>
    <lineage>
        <taxon>Eukaryota</taxon>
        <taxon>Fungi</taxon>
        <taxon>Dikarya</taxon>
        <taxon>Ascomycota</taxon>
        <taxon>Pezizomycotina</taxon>
        <taxon>Eurotiomycetes</taxon>
        <taxon>Eurotiomycetidae</taxon>
        <taxon>Onygenales</taxon>
        <taxon>Onygenaceae</taxon>
        <taxon>Ophidiomyces</taxon>
    </lineage>
</organism>
<proteinExistence type="predicted"/>
<accession>A0ACB8V4T3</accession>
<evidence type="ECO:0000313" key="1">
    <source>
        <dbReference type="EMBL" id="KAI2391361.1"/>
    </source>
</evidence>
<reference evidence="1" key="1">
    <citation type="journal article" date="2022" name="bioRxiv">
        <title>Population genetic analysis of Ophidiomyces ophidiicola, the causative agent of snake fungal disease, indicates recent introductions to the USA.</title>
        <authorList>
            <person name="Ladner J.T."/>
            <person name="Palmer J.M."/>
            <person name="Ettinger C.L."/>
            <person name="Stajich J.E."/>
            <person name="Farrell T.M."/>
            <person name="Glorioso B.M."/>
            <person name="Lawson B."/>
            <person name="Price S.J."/>
            <person name="Stengle A.G."/>
            <person name="Grear D.A."/>
            <person name="Lorch J.M."/>
        </authorList>
    </citation>
    <scope>NUCLEOTIDE SEQUENCE</scope>
    <source>
        <strain evidence="1">NWHC 24266-5</strain>
    </source>
</reference>